<dbReference type="EMBL" id="PYLZ01000015">
    <property type="protein sequence ID" value="PSW21666.1"/>
    <property type="molecule type" value="Genomic_DNA"/>
</dbReference>
<keyword evidence="4" id="KW-1185">Reference proteome</keyword>
<dbReference type="GO" id="GO:0005829">
    <property type="term" value="C:cytosol"/>
    <property type="evidence" value="ECO:0007669"/>
    <property type="project" value="TreeGrafter"/>
</dbReference>
<reference evidence="3 4" key="1">
    <citation type="submission" date="2018-01" db="EMBL/GenBank/DDBJ databases">
        <title>Whole genome sequencing of Histamine producing bacteria.</title>
        <authorList>
            <person name="Butler K."/>
        </authorList>
    </citation>
    <scope>NUCLEOTIDE SEQUENCE [LARGE SCALE GENOMIC DNA]</scope>
    <source>
        <strain evidence="3 4">DSM 24669</strain>
    </source>
</reference>
<dbReference type="PANTHER" id="PTHR30327:SF1">
    <property type="entry name" value="UPF0301 PROTEIN YQGE"/>
    <property type="match status" value="1"/>
</dbReference>
<evidence type="ECO:0000313" key="4">
    <source>
        <dbReference type="Proteomes" id="UP000240481"/>
    </source>
</evidence>
<accession>A0A0J8V542</accession>
<dbReference type="Proteomes" id="UP000240481">
    <property type="component" value="Unassembled WGS sequence"/>
</dbReference>
<protein>
    <recommendedName>
        <fullName evidence="2">UPF0301 protein C9I94_21615</fullName>
    </recommendedName>
</protein>
<evidence type="ECO:0000256" key="2">
    <source>
        <dbReference type="HAMAP-Rule" id="MF_00758"/>
    </source>
</evidence>
<gene>
    <name evidence="3" type="ORF">C9I94_21615</name>
</gene>
<dbReference type="HAMAP" id="MF_00758">
    <property type="entry name" value="UPF0301"/>
    <property type="match status" value="1"/>
</dbReference>
<evidence type="ECO:0000256" key="1">
    <source>
        <dbReference type="ARBA" id="ARBA00009600"/>
    </source>
</evidence>
<dbReference type="OrthoDB" id="9807486at2"/>
<dbReference type="InterPro" id="IPR003774">
    <property type="entry name" value="AlgH-like"/>
</dbReference>
<dbReference type="SUPFAM" id="SSF143456">
    <property type="entry name" value="VC0467-like"/>
    <property type="match status" value="1"/>
</dbReference>
<comment type="similarity">
    <text evidence="1 2">Belongs to the UPF0301 (AlgH) family.</text>
</comment>
<dbReference type="Pfam" id="PF02622">
    <property type="entry name" value="DUF179"/>
    <property type="match status" value="1"/>
</dbReference>
<dbReference type="PANTHER" id="PTHR30327">
    <property type="entry name" value="UNCHARACTERIZED PROTEIN YQGE"/>
    <property type="match status" value="1"/>
</dbReference>
<proteinExistence type="inferred from homology"/>
<organism evidence="3 4">
    <name type="scientific">Photobacterium swingsii</name>
    <dbReference type="NCBI Taxonomy" id="680026"/>
    <lineage>
        <taxon>Bacteria</taxon>
        <taxon>Pseudomonadati</taxon>
        <taxon>Pseudomonadota</taxon>
        <taxon>Gammaproteobacteria</taxon>
        <taxon>Vibrionales</taxon>
        <taxon>Vibrionaceae</taxon>
        <taxon>Photobacterium</taxon>
    </lineage>
</organism>
<dbReference type="Gene3D" id="3.30.70.1300">
    <property type="entry name" value="VC0467-like domains"/>
    <property type="match status" value="1"/>
</dbReference>
<dbReference type="AlphaFoldDB" id="A0A0J8V542"/>
<name>A0A0J8V542_9GAMM</name>
<dbReference type="STRING" id="680026.AB733_23700"/>
<dbReference type="NCBIfam" id="NF001266">
    <property type="entry name" value="PRK00228.1-1"/>
    <property type="match status" value="1"/>
</dbReference>
<dbReference type="RefSeq" id="WP_048901016.1">
    <property type="nucleotide sequence ID" value="NZ_AP024852.1"/>
</dbReference>
<evidence type="ECO:0000313" key="3">
    <source>
        <dbReference type="EMBL" id="PSW21666.1"/>
    </source>
</evidence>
<sequence>MDLTNHFLIAMPSLQDSSFKRSVVYVCEHNDEGAMGVVVNVPIDISLTNMLEQLDLERSLPVTQAQRLEQPVFNGGPVSSDRGFVLHNHGGVFSSSIQVTPHLSVTTSKDILAILGSDDSPEKFLVALGYAGWDAGQLEQELVDNHWLTIEADPAILFDTPINERWQKAVAKLGINAANLSIDKGHA</sequence>
<comment type="caution">
    <text evidence="3">The sequence shown here is derived from an EMBL/GenBank/DDBJ whole genome shotgun (WGS) entry which is preliminary data.</text>
</comment>
<dbReference type="Gene3D" id="3.40.1740.10">
    <property type="entry name" value="VC0467-like"/>
    <property type="match status" value="1"/>
</dbReference>